<dbReference type="Proteomes" id="UP001589867">
    <property type="component" value="Unassembled WGS sequence"/>
</dbReference>
<evidence type="ECO:0000313" key="3">
    <source>
        <dbReference type="Proteomes" id="UP001589867"/>
    </source>
</evidence>
<dbReference type="RefSeq" id="WP_377262637.1">
    <property type="nucleotide sequence ID" value="NZ_JBHLUH010000104.1"/>
</dbReference>
<accession>A0ABV6MIF7</accession>
<dbReference type="EMBL" id="JBHLUH010000104">
    <property type="protein sequence ID" value="MFC0534153.1"/>
    <property type="molecule type" value="Genomic_DNA"/>
</dbReference>
<evidence type="ECO:0000313" key="2">
    <source>
        <dbReference type="EMBL" id="MFC0534153.1"/>
    </source>
</evidence>
<comment type="caution">
    <text evidence="2">The sequence shown here is derived from an EMBL/GenBank/DDBJ whole genome shotgun (WGS) entry which is preliminary data.</text>
</comment>
<keyword evidence="1" id="KW-1133">Transmembrane helix</keyword>
<feature type="transmembrane region" description="Helical" evidence="1">
    <location>
        <begin position="94"/>
        <end position="118"/>
    </location>
</feature>
<name>A0ABV6MIF7_9ACTN</name>
<keyword evidence="3" id="KW-1185">Reference proteome</keyword>
<gene>
    <name evidence="2" type="ORF">ACFFIA_41850</name>
</gene>
<proteinExistence type="predicted"/>
<evidence type="ECO:0000256" key="1">
    <source>
        <dbReference type="SAM" id="Phobius"/>
    </source>
</evidence>
<feature type="transmembrane region" description="Helical" evidence="1">
    <location>
        <begin position="192"/>
        <end position="215"/>
    </location>
</feature>
<organism evidence="2 3">
    <name type="scientific">Phytohabitans kaempferiae</name>
    <dbReference type="NCBI Taxonomy" id="1620943"/>
    <lineage>
        <taxon>Bacteria</taxon>
        <taxon>Bacillati</taxon>
        <taxon>Actinomycetota</taxon>
        <taxon>Actinomycetes</taxon>
        <taxon>Micromonosporales</taxon>
        <taxon>Micromonosporaceae</taxon>
    </lineage>
</organism>
<keyword evidence="1" id="KW-0812">Transmembrane</keyword>
<keyword evidence="1" id="KW-0472">Membrane</keyword>
<feature type="transmembrane region" description="Helical" evidence="1">
    <location>
        <begin position="162"/>
        <end position="186"/>
    </location>
</feature>
<reference evidence="2 3" key="1">
    <citation type="submission" date="2024-09" db="EMBL/GenBank/DDBJ databases">
        <authorList>
            <person name="Sun Q."/>
            <person name="Mori K."/>
        </authorList>
    </citation>
    <scope>NUCLEOTIDE SEQUENCE [LARGE SCALE GENOMIC DNA]</scope>
    <source>
        <strain evidence="2 3">TBRC 3947</strain>
    </source>
</reference>
<feature type="transmembrane region" description="Helical" evidence="1">
    <location>
        <begin position="130"/>
        <end position="150"/>
    </location>
</feature>
<protein>
    <submittedName>
        <fullName evidence="2">Uncharacterized protein</fullName>
    </submittedName>
</protein>
<sequence>MDQPDDDRADESTMDVDEAAIERAIERADREWRRMRVVEQDRIALRVDLRRELVGAAVDGTPPDELIGPDIGLFARELAQSAGVRQVSYEFRRLLLIGLGGAAPGLVLAWLMIWHWWLVPLPFGDGPMQWVGRYVVSIVVFLGGVLVAIHRGMREDPVRGRTVAAIAVAIPVAGALATPVTMWLAARAGYSTAAPVLLVEVLVMGAALAGGAVLARRWALAPMLRQGAA</sequence>